<proteinExistence type="predicted"/>
<reference evidence="3" key="1">
    <citation type="submission" date="2016-10" db="EMBL/GenBank/DDBJ databases">
        <authorList>
            <person name="Varghese N."/>
            <person name="Submissions S."/>
        </authorList>
    </citation>
    <scope>NUCLEOTIDE SEQUENCE [LARGE SCALE GENOMIC DNA]</scope>
    <source>
        <strain evidence="3">M83</strain>
    </source>
</reference>
<evidence type="ECO:0000259" key="1">
    <source>
        <dbReference type="Pfam" id="PF00483"/>
    </source>
</evidence>
<gene>
    <name evidence="2" type="ORF">SAMN05216544_0068</name>
</gene>
<keyword evidence="3" id="KW-1185">Reference proteome</keyword>
<evidence type="ECO:0000313" key="3">
    <source>
        <dbReference type="Proteomes" id="UP000187651"/>
    </source>
</evidence>
<dbReference type="InterPro" id="IPR029044">
    <property type="entry name" value="Nucleotide-diphossugar_trans"/>
</dbReference>
<dbReference type="RefSeq" id="WP_074520402.1">
    <property type="nucleotide sequence ID" value="NZ_FNHZ01000001.1"/>
</dbReference>
<dbReference type="NCBIfam" id="TIGR02623">
    <property type="entry name" value="G1P_cyt_trans"/>
    <property type="match status" value="1"/>
</dbReference>
<name>A0A1G9SRX2_9FIRM</name>
<feature type="domain" description="Nucleotidyl transferase" evidence="1">
    <location>
        <begin position="2"/>
        <end position="233"/>
    </location>
</feature>
<dbReference type="PANTHER" id="PTHR47183:SF1">
    <property type="entry name" value="GLUCOSE-1-PHOSPHATE CYTIDYLYLTRANSFERASE"/>
    <property type="match status" value="1"/>
</dbReference>
<dbReference type="InterPro" id="IPR046981">
    <property type="entry name" value="G1P_cyt_trans"/>
</dbReference>
<dbReference type="Proteomes" id="UP000187651">
    <property type="component" value="Unassembled WGS sequence"/>
</dbReference>
<protein>
    <submittedName>
        <fullName evidence="2">Glucose-1-phosphate cytidylyltransferase</fullName>
    </submittedName>
</protein>
<keyword evidence="2" id="KW-0808">Transferase</keyword>
<keyword evidence="2" id="KW-0548">Nucleotidyltransferase</keyword>
<dbReference type="OrthoDB" id="9801899at2"/>
<dbReference type="Pfam" id="PF00483">
    <property type="entry name" value="NTP_transferase"/>
    <property type="match status" value="1"/>
</dbReference>
<evidence type="ECO:0000313" key="2">
    <source>
        <dbReference type="EMBL" id="SDM38218.1"/>
    </source>
</evidence>
<dbReference type="GO" id="GO:0047343">
    <property type="term" value="F:glucose-1-phosphate cytidylyltransferase activity"/>
    <property type="evidence" value="ECO:0007669"/>
    <property type="project" value="InterPro"/>
</dbReference>
<dbReference type="InterPro" id="IPR005835">
    <property type="entry name" value="NTP_transferase_dom"/>
</dbReference>
<dbReference type="InterPro" id="IPR013446">
    <property type="entry name" value="G1P_cyt_trans-like"/>
</dbReference>
<dbReference type="PANTHER" id="PTHR47183">
    <property type="entry name" value="GLUCOSE-1-PHOSPHATE CYTIDYLYLTRANSFERASE-RELATED"/>
    <property type="match status" value="1"/>
</dbReference>
<dbReference type="SUPFAM" id="SSF53448">
    <property type="entry name" value="Nucleotide-diphospho-sugar transferases"/>
    <property type="match status" value="1"/>
</dbReference>
<dbReference type="CDD" id="cd02524">
    <property type="entry name" value="G1P_cytidylyltransferase"/>
    <property type="match status" value="1"/>
</dbReference>
<dbReference type="GO" id="GO:0009243">
    <property type="term" value="P:O antigen biosynthetic process"/>
    <property type="evidence" value="ECO:0007669"/>
    <property type="project" value="InterPro"/>
</dbReference>
<dbReference type="Gene3D" id="3.90.550.10">
    <property type="entry name" value="Spore Coat Polysaccharide Biosynthesis Protein SpsA, Chain A"/>
    <property type="match status" value="1"/>
</dbReference>
<dbReference type="EMBL" id="FNHZ01000001">
    <property type="protein sequence ID" value="SDM38218.1"/>
    <property type="molecule type" value="Genomic_DNA"/>
</dbReference>
<organism evidence="2 3">
    <name type="scientific">Lachnospira pectinoschiza</name>
    <dbReference type="NCBI Taxonomy" id="28052"/>
    <lineage>
        <taxon>Bacteria</taxon>
        <taxon>Bacillati</taxon>
        <taxon>Bacillota</taxon>
        <taxon>Clostridia</taxon>
        <taxon>Lachnospirales</taxon>
        <taxon>Lachnospiraceae</taxon>
        <taxon>Lachnospira</taxon>
    </lineage>
</organism>
<sequence length="259" mass="30017">MKVVLLAGGYGTRISEESQYKPKPMIEIGEKPILWHIMKEYEYYGFNEFVICAGYKQHVIKEWFADYFLHNSDITFDYTDGKNEMIIHENHSEPWKVTVVDTGLNTMTGGRIKRIQKYVGNEPFLMTYGDGVCDVDIKKLVEFHKEHGKIATLTAVMQEQQKGVLDIDGDNAVKSFREKSQMDGAPINAGYMVLNPEIFDYIEGDTTVFEKEPLEKLAAEGELMSYLHKGYWQCMDNMREKQMLEKLLKADKAPWKKWN</sequence>
<dbReference type="AlphaFoldDB" id="A0A1G9SRX2"/>
<accession>A0A1G9SRX2</accession>